<gene>
    <name evidence="1" type="ORF">LCGC14_0558460</name>
</gene>
<protein>
    <submittedName>
        <fullName evidence="1">Uncharacterized protein</fullName>
    </submittedName>
</protein>
<organism evidence="1">
    <name type="scientific">marine sediment metagenome</name>
    <dbReference type="NCBI Taxonomy" id="412755"/>
    <lineage>
        <taxon>unclassified sequences</taxon>
        <taxon>metagenomes</taxon>
        <taxon>ecological metagenomes</taxon>
    </lineage>
</organism>
<reference evidence="1" key="1">
    <citation type="journal article" date="2015" name="Nature">
        <title>Complex archaea that bridge the gap between prokaryotes and eukaryotes.</title>
        <authorList>
            <person name="Spang A."/>
            <person name="Saw J.H."/>
            <person name="Jorgensen S.L."/>
            <person name="Zaremba-Niedzwiedzka K."/>
            <person name="Martijn J."/>
            <person name="Lind A.E."/>
            <person name="van Eijk R."/>
            <person name="Schleper C."/>
            <person name="Guy L."/>
            <person name="Ettema T.J."/>
        </authorList>
    </citation>
    <scope>NUCLEOTIDE SEQUENCE</scope>
</reference>
<dbReference type="AlphaFoldDB" id="A0A0F9RMR6"/>
<evidence type="ECO:0000313" key="1">
    <source>
        <dbReference type="EMBL" id="KKN57815.1"/>
    </source>
</evidence>
<comment type="caution">
    <text evidence="1">The sequence shown here is derived from an EMBL/GenBank/DDBJ whole genome shotgun (WGS) entry which is preliminary data.</text>
</comment>
<proteinExistence type="predicted"/>
<accession>A0A0F9RMR6</accession>
<sequence length="74" mass="8363">MPAYLSTLLLGLTEPLKFGTNLLTTAPNNAVNQVECILFEMGAPFQLQTLPWLLARREVKLERLDGYFTTHLMP</sequence>
<name>A0A0F9RMR6_9ZZZZ</name>
<dbReference type="EMBL" id="LAZR01000787">
    <property type="protein sequence ID" value="KKN57815.1"/>
    <property type="molecule type" value="Genomic_DNA"/>
</dbReference>